<accession>A0AAN7U7M0</accession>
<keyword evidence="2" id="KW-1185">Reference proteome</keyword>
<dbReference type="AlphaFoldDB" id="A0AAN7U7M0"/>
<organism evidence="1 2">
    <name type="scientific">Xylaria bambusicola</name>
    <dbReference type="NCBI Taxonomy" id="326684"/>
    <lineage>
        <taxon>Eukaryota</taxon>
        <taxon>Fungi</taxon>
        <taxon>Dikarya</taxon>
        <taxon>Ascomycota</taxon>
        <taxon>Pezizomycotina</taxon>
        <taxon>Sordariomycetes</taxon>
        <taxon>Xylariomycetidae</taxon>
        <taxon>Xylariales</taxon>
        <taxon>Xylariaceae</taxon>
        <taxon>Xylaria</taxon>
    </lineage>
</organism>
<sequence>MADSMTKIMIWGIQKIPIGCGNGVSNHSPNLQIVVPEERSRKSFSHRLQLKAELLTDIHVSNYPLPDHDRTAARTNSPRLWHT</sequence>
<proteinExistence type="predicted"/>
<reference evidence="1 2" key="1">
    <citation type="submission" date="2023-10" db="EMBL/GenBank/DDBJ databases">
        <title>Draft genome sequence of Xylaria bambusicola isolate GMP-LS, the root and basal stem rot pathogen of sugarcane in Indonesia.</title>
        <authorList>
            <person name="Selvaraj P."/>
            <person name="Muralishankar V."/>
            <person name="Muruganantham S."/>
            <person name="Sp S."/>
            <person name="Haryani S."/>
            <person name="Lau K.J.X."/>
            <person name="Naqvi N.I."/>
        </authorList>
    </citation>
    <scope>NUCLEOTIDE SEQUENCE [LARGE SCALE GENOMIC DNA]</scope>
    <source>
        <strain evidence="1">GMP-LS</strain>
    </source>
</reference>
<evidence type="ECO:0000313" key="2">
    <source>
        <dbReference type="Proteomes" id="UP001305414"/>
    </source>
</evidence>
<evidence type="ECO:0000313" key="1">
    <source>
        <dbReference type="EMBL" id="KAK5627465.1"/>
    </source>
</evidence>
<dbReference type="Proteomes" id="UP001305414">
    <property type="component" value="Unassembled WGS sequence"/>
</dbReference>
<comment type="caution">
    <text evidence="1">The sequence shown here is derived from an EMBL/GenBank/DDBJ whole genome shotgun (WGS) entry which is preliminary data.</text>
</comment>
<dbReference type="EMBL" id="JAWHQM010000005">
    <property type="protein sequence ID" value="KAK5627465.1"/>
    <property type="molecule type" value="Genomic_DNA"/>
</dbReference>
<protein>
    <submittedName>
        <fullName evidence="1">Uncharacterized protein</fullName>
    </submittedName>
</protein>
<gene>
    <name evidence="1" type="ORF">RRF57_003180</name>
</gene>
<name>A0AAN7U7M0_9PEZI</name>